<evidence type="ECO:0000256" key="12">
    <source>
        <dbReference type="ARBA" id="ARBA00048366"/>
    </source>
</evidence>
<dbReference type="SUPFAM" id="SSF55821">
    <property type="entry name" value="YrdC/RibB"/>
    <property type="match status" value="1"/>
</dbReference>
<evidence type="ECO:0000256" key="9">
    <source>
        <dbReference type="ARBA" id="ARBA00022741"/>
    </source>
</evidence>
<evidence type="ECO:0000313" key="15">
    <source>
        <dbReference type="EMBL" id="MFG3016814.1"/>
    </source>
</evidence>
<evidence type="ECO:0000256" key="3">
    <source>
        <dbReference type="ARBA" id="ARBA00012584"/>
    </source>
</evidence>
<name>A0ABW7BI20_9ACTN</name>
<dbReference type="InterPro" id="IPR017945">
    <property type="entry name" value="DHBP_synth_RibB-like_a/b_dom"/>
</dbReference>
<dbReference type="EC" id="2.7.7.87" evidence="3 13"/>
<sequence length="324" mass="33864">MATASDIEKAAEVLRAGGLVALPTETVYGLGANAEDPAAVTRIFQVKGRPPSHPLIVHISGAEHLDDWVEEVPATARLLAEDFWPGPLTLVLRRGRRVPLEATGGLETVAVRVPDHPVALALLSAFGGGVTAPSANRFGSVSPTTADHVRAELGDAVDFVLDGGPCGVGVESTIVDVTGETPSILRPGGVTRENLEAVLGCPIEVPSTSHVRVPGQHPSHYAPRARVVLVEPEKVVAEAGHAQELGHQVGVFLPPAFADAPVKAHAVVALPESMDAYARGLYGFLRELDQQGCDLIVASLPAEKGLGLAIANRLRRAAGPRSYE</sequence>
<dbReference type="NCBIfam" id="TIGR00057">
    <property type="entry name" value="L-threonylcarbamoyladenylate synthase"/>
    <property type="match status" value="1"/>
</dbReference>
<dbReference type="Proteomes" id="UP001604267">
    <property type="component" value="Unassembled WGS sequence"/>
</dbReference>
<organism evidence="15 16">
    <name type="scientific">Streptomyces cinerochromogenes</name>
    <dbReference type="NCBI Taxonomy" id="66422"/>
    <lineage>
        <taxon>Bacteria</taxon>
        <taxon>Bacillati</taxon>
        <taxon>Actinomycetota</taxon>
        <taxon>Actinomycetes</taxon>
        <taxon>Kitasatosporales</taxon>
        <taxon>Streptomycetaceae</taxon>
        <taxon>Streptomyces</taxon>
    </lineage>
</organism>
<dbReference type="PROSITE" id="PS51163">
    <property type="entry name" value="YRDC"/>
    <property type="match status" value="1"/>
</dbReference>
<keyword evidence="16" id="KW-1185">Reference proteome</keyword>
<dbReference type="GO" id="GO:0061710">
    <property type="term" value="F:L-threonylcarbamoyladenylate synthase"/>
    <property type="evidence" value="ECO:0007669"/>
    <property type="project" value="UniProtKB-EC"/>
</dbReference>
<evidence type="ECO:0000256" key="7">
    <source>
        <dbReference type="ARBA" id="ARBA00022694"/>
    </source>
</evidence>
<protein>
    <recommendedName>
        <fullName evidence="4 13">Threonylcarbamoyl-AMP synthase</fullName>
        <shortName evidence="13">TC-AMP synthase</shortName>
        <ecNumber evidence="3 13">2.7.7.87</ecNumber>
    </recommendedName>
    <alternativeName>
        <fullName evidence="11 13">L-threonylcarbamoyladenylate synthase</fullName>
    </alternativeName>
</protein>
<comment type="similarity">
    <text evidence="2 13">Belongs to the SUA5 family.</text>
</comment>
<dbReference type="InterPro" id="IPR050156">
    <property type="entry name" value="TC-AMP_synthase_SUA5"/>
</dbReference>
<evidence type="ECO:0000256" key="6">
    <source>
        <dbReference type="ARBA" id="ARBA00022679"/>
    </source>
</evidence>
<evidence type="ECO:0000256" key="11">
    <source>
        <dbReference type="ARBA" id="ARBA00029774"/>
    </source>
</evidence>
<dbReference type="PIRSF" id="PIRSF004930">
    <property type="entry name" value="Tln_factor_SUA5"/>
    <property type="match status" value="1"/>
</dbReference>
<reference evidence="15 16" key="1">
    <citation type="submission" date="2024-10" db="EMBL/GenBank/DDBJ databases">
        <title>The Natural Products Discovery Center: Release of the First 8490 Sequenced Strains for Exploring Actinobacteria Biosynthetic Diversity.</title>
        <authorList>
            <person name="Kalkreuter E."/>
            <person name="Kautsar S.A."/>
            <person name="Yang D."/>
            <person name="Bader C.D."/>
            <person name="Teijaro C.N."/>
            <person name="Fluegel L."/>
            <person name="Davis C.M."/>
            <person name="Simpson J.R."/>
            <person name="Lauterbach L."/>
            <person name="Steele A.D."/>
            <person name="Gui C."/>
            <person name="Meng S."/>
            <person name="Li G."/>
            <person name="Viehrig K."/>
            <person name="Ye F."/>
            <person name="Su P."/>
            <person name="Kiefer A.F."/>
            <person name="Nichols A."/>
            <person name="Cepeda A.J."/>
            <person name="Yan W."/>
            <person name="Fan B."/>
            <person name="Jiang Y."/>
            <person name="Adhikari A."/>
            <person name="Zheng C.-J."/>
            <person name="Schuster L."/>
            <person name="Cowan T.M."/>
            <person name="Smanski M.J."/>
            <person name="Chevrette M.G."/>
            <person name="De Carvalho L.P.S."/>
            <person name="Shen B."/>
        </authorList>
    </citation>
    <scope>NUCLEOTIDE SEQUENCE [LARGE SCALE GENOMIC DNA]</scope>
    <source>
        <strain evidence="15 16">NPDC048320</strain>
    </source>
</reference>
<evidence type="ECO:0000256" key="13">
    <source>
        <dbReference type="PIRNR" id="PIRNR004930"/>
    </source>
</evidence>
<dbReference type="InterPro" id="IPR005145">
    <property type="entry name" value="Sua5_C"/>
</dbReference>
<dbReference type="EMBL" id="JBICYV010000036">
    <property type="protein sequence ID" value="MFG3016814.1"/>
    <property type="molecule type" value="Genomic_DNA"/>
</dbReference>
<dbReference type="RefSeq" id="WP_392825968.1">
    <property type="nucleotide sequence ID" value="NZ_JBICYV010000036.1"/>
</dbReference>
<dbReference type="Gene3D" id="3.40.50.11030">
    <property type="entry name" value="Threonylcarbamoyl-AMP synthase, C-terminal domain"/>
    <property type="match status" value="1"/>
</dbReference>
<evidence type="ECO:0000256" key="8">
    <source>
        <dbReference type="ARBA" id="ARBA00022695"/>
    </source>
</evidence>
<comment type="caution">
    <text evidence="15">The sequence shown here is derived from an EMBL/GenBank/DDBJ whole genome shotgun (WGS) entry which is preliminary data.</text>
</comment>
<dbReference type="Gene3D" id="3.90.870.10">
    <property type="entry name" value="DHBP synthase"/>
    <property type="match status" value="1"/>
</dbReference>
<evidence type="ECO:0000256" key="10">
    <source>
        <dbReference type="ARBA" id="ARBA00022840"/>
    </source>
</evidence>
<evidence type="ECO:0000256" key="2">
    <source>
        <dbReference type="ARBA" id="ARBA00007663"/>
    </source>
</evidence>
<evidence type="ECO:0000256" key="1">
    <source>
        <dbReference type="ARBA" id="ARBA00004496"/>
    </source>
</evidence>
<keyword evidence="9 13" id="KW-0547">Nucleotide-binding</keyword>
<dbReference type="PANTHER" id="PTHR17490">
    <property type="entry name" value="SUA5"/>
    <property type="match status" value="1"/>
</dbReference>
<comment type="function">
    <text evidence="13">Required for the formation of a threonylcarbamoyl group on adenosine at position 37 (t(6)A37) in tRNAs that read codons beginning with adenine.</text>
</comment>
<dbReference type="InterPro" id="IPR038385">
    <property type="entry name" value="Sua5/YwlC_C"/>
</dbReference>
<gene>
    <name evidence="15" type="ORF">ACGFZB_41495</name>
</gene>
<proteinExistence type="inferred from homology"/>
<dbReference type="InterPro" id="IPR010923">
    <property type="entry name" value="T(6)A37_SUA5"/>
</dbReference>
<evidence type="ECO:0000259" key="14">
    <source>
        <dbReference type="PROSITE" id="PS51163"/>
    </source>
</evidence>
<keyword evidence="6 13" id="KW-0808">Transferase</keyword>
<dbReference type="Pfam" id="PF03481">
    <property type="entry name" value="Sua5_C"/>
    <property type="match status" value="1"/>
</dbReference>
<keyword evidence="7 13" id="KW-0819">tRNA processing</keyword>
<comment type="subcellular location">
    <subcellularLocation>
        <location evidence="1 13">Cytoplasm</location>
    </subcellularLocation>
</comment>
<evidence type="ECO:0000313" key="16">
    <source>
        <dbReference type="Proteomes" id="UP001604267"/>
    </source>
</evidence>
<keyword evidence="8 13" id="KW-0548">Nucleotidyltransferase</keyword>
<accession>A0ABW7BI20</accession>
<dbReference type="InterPro" id="IPR006070">
    <property type="entry name" value="Sua5-like_dom"/>
</dbReference>
<comment type="catalytic activity">
    <reaction evidence="12 13">
        <text>L-threonine + hydrogencarbonate + ATP = L-threonylcarbamoyladenylate + diphosphate + H2O</text>
        <dbReference type="Rhea" id="RHEA:36407"/>
        <dbReference type="ChEBI" id="CHEBI:15377"/>
        <dbReference type="ChEBI" id="CHEBI:17544"/>
        <dbReference type="ChEBI" id="CHEBI:30616"/>
        <dbReference type="ChEBI" id="CHEBI:33019"/>
        <dbReference type="ChEBI" id="CHEBI:57926"/>
        <dbReference type="ChEBI" id="CHEBI:73682"/>
        <dbReference type="EC" id="2.7.7.87"/>
    </reaction>
</comment>
<evidence type="ECO:0000256" key="5">
    <source>
        <dbReference type="ARBA" id="ARBA00022490"/>
    </source>
</evidence>
<feature type="domain" description="YrdC-like" evidence="14">
    <location>
        <begin position="4"/>
        <end position="190"/>
    </location>
</feature>
<keyword evidence="10 13" id="KW-0067">ATP-binding</keyword>
<evidence type="ECO:0000256" key="4">
    <source>
        <dbReference type="ARBA" id="ARBA00015492"/>
    </source>
</evidence>
<keyword evidence="5 13" id="KW-0963">Cytoplasm</keyword>
<dbReference type="PANTHER" id="PTHR17490:SF16">
    <property type="entry name" value="THREONYLCARBAMOYL-AMP SYNTHASE"/>
    <property type="match status" value="1"/>
</dbReference>
<dbReference type="Pfam" id="PF01300">
    <property type="entry name" value="Sua5_yciO_yrdC"/>
    <property type="match status" value="1"/>
</dbReference>